<keyword evidence="6" id="KW-0732">Signal</keyword>
<dbReference type="SUPFAM" id="SSF56176">
    <property type="entry name" value="FAD-binding/transporter-associated domain-like"/>
    <property type="match status" value="1"/>
</dbReference>
<evidence type="ECO:0000256" key="2">
    <source>
        <dbReference type="ARBA" id="ARBA00005466"/>
    </source>
</evidence>
<proteinExistence type="inferred from homology"/>
<feature type="signal peptide" evidence="6">
    <location>
        <begin position="1"/>
        <end position="30"/>
    </location>
</feature>
<evidence type="ECO:0000256" key="1">
    <source>
        <dbReference type="ARBA" id="ARBA00001974"/>
    </source>
</evidence>
<dbReference type="Proteomes" id="UP000248311">
    <property type="component" value="Unassembled WGS sequence"/>
</dbReference>
<keyword evidence="5" id="KW-0560">Oxidoreductase</keyword>
<protein>
    <submittedName>
        <fullName evidence="8">Secreted protein</fullName>
    </submittedName>
</protein>
<sequence>MTHLSRRKFLGSVAVAGAAASAAGPLNAQAEAGATAPTPVGIPVGQRIGQDDARYLALRSGNNQRFRATPDYIRMIHTPQDALLAVQEALDAGKKLTVRSGGHCFEDFVCNAQTEVILDMAPMNALGFDEEVGAFFMEPGGMLIDAYERLYKGWGVTLPAGICYSVGVGGHIVGGGYGLLSRKHGLTVDHLHMVEVVVVDEIGKARLVRASSDPADPHHNLWWAHTGGGGGNFGVITRYWFRTPGTSGSDPSDLLIKPPAEVLVNALAFDWEQLTEANFTRLIENFSHWHADNSGPDSPYTSLSSLFNVSHRATGAMGMFTQVDGDDPRAEEILAEYMSALLEGTDLQPRPVVEPIGELPAMPDYLEGARLPWLQATKLVGSNNPTITNPTSRGGHKSAYMKKGFDSRQIAALYRHMSGTDFTNPNTMLVLFSFGGAVNAMAEDATANAQRSSIYKMCFQTFWADPAEDEYYLGWLRDIYEDVFAETGGVPVPNDQMDGCYINYPNRDVADPARNRSGVPWYTLYYKGNYPRLQAVKNRYDPGNVFSHSLSVRRTGT</sequence>
<dbReference type="InterPro" id="IPR016169">
    <property type="entry name" value="FAD-bd_PCMH_sub2"/>
</dbReference>
<organism evidence="8 9">
    <name type="scientific">Pseudoroseicyclus aestuarii</name>
    <dbReference type="NCBI Taxonomy" id="1795041"/>
    <lineage>
        <taxon>Bacteria</taxon>
        <taxon>Pseudomonadati</taxon>
        <taxon>Pseudomonadota</taxon>
        <taxon>Alphaproteobacteria</taxon>
        <taxon>Rhodobacterales</taxon>
        <taxon>Paracoccaceae</taxon>
        <taxon>Pseudoroseicyclus</taxon>
    </lineage>
</organism>
<dbReference type="Gene3D" id="3.30.465.10">
    <property type="match status" value="1"/>
</dbReference>
<evidence type="ECO:0000259" key="7">
    <source>
        <dbReference type="PROSITE" id="PS51387"/>
    </source>
</evidence>
<dbReference type="EMBL" id="QJTE01000015">
    <property type="protein sequence ID" value="PYE80577.1"/>
    <property type="molecule type" value="Genomic_DNA"/>
</dbReference>
<evidence type="ECO:0000313" key="8">
    <source>
        <dbReference type="EMBL" id="PYE80577.1"/>
    </source>
</evidence>
<dbReference type="RefSeq" id="WP_110815795.1">
    <property type="nucleotide sequence ID" value="NZ_QJTE01000015.1"/>
</dbReference>
<dbReference type="InterPro" id="IPR050416">
    <property type="entry name" value="FAD-linked_Oxidoreductase"/>
</dbReference>
<gene>
    <name evidence="8" type="ORF">DFP88_11512</name>
</gene>
<comment type="similarity">
    <text evidence="2">Belongs to the oxygen-dependent FAD-linked oxidoreductase family.</text>
</comment>
<dbReference type="AlphaFoldDB" id="A0A318T354"/>
<feature type="domain" description="FAD-binding PCMH-type" evidence="7">
    <location>
        <begin position="66"/>
        <end position="246"/>
    </location>
</feature>
<keyword evidence="3" id="KW-0285">Flavoprotein</keyword>
<dbReference type="InterPro" id="IPR036318">
    <property type="entry name" value="FAD-bd_PCMH-like_sf"/>
</dbReference>
<evidence type="ECO:0000256" key="6">
    <source>
        <dbReference type="SAM" id="SignalP"/>
    </source>
</evidence>
<dbReference type="GO" id="GO:0071949">
    <property type="term" value="F:FAD binding"/>
    <property type="evidence" value="ECO:0007669"/>
    <property type="project" value="InterPro"/>
</dbReference>
<dbReference type="OrthoDB" id="9775082at2"/>
<dbReference type="InterPro" id="IPR012951">
    <property type="entry name" value="BBE"/>
</dbReference>
<dbReference type="InterPro" id="IPR006094">
    <property type="entry name" value="Oxid_FAD_bind_N"/>
</dbReference>
<dbReference type="GO" id="GO:0016491">
    <property type="term" value="F:oxidoreductase activity"/>
    <property type="evidence" value="ECO:0007669"/>
    <property type="project" value="UniProtKB-KW"/>
</dbReference>
<evidence type="ECO:0000256" key="5">
    <source>
        <dbReference type="ARBA" id="ARBA00023002"/>
    </source>
</evidence>
<comment type="caution">
    <text evidence="8">The sequence shown here is derived from an EMBL/GenBank/DDBJ whole genome shotgun (WGS) entry which is preliminary data.</text>
</comment>
<dbReference type="InterPro" id="IPR019546">
    <property type="entry name" value="TAT_signal_bac_arc"/>
</dbReference>
<dbReference type="Pfam" id="PF08031">
    <property type="entry name" value="BBE"/>
    <property type="match status" value="1"/>
</dbReference>
<reference evidence="8 9" key="1">
    <citation type="submission" date="2018-06" db="EMBL/GenBank/DDBJ databases">
        <title>Genomic Encyclopedia of Type Strains, Phase III (KMG-III): the genomes of soil and plant-associated and newly described type strains.</title>
        <authorList>
            <person name="Whitman W."/>
        </authorList>
    </citation>
    <scope>NUCLEOTIDE SEQUENCE [LARGE SCALE GENOMIC DNA]</scope>
    <source>
        <strain evidence="8 9">CECT 9025</strain>
    </source>
</reference>
<feature type="chain" id="PRO_5016403803" evidence="6">
    <location>
        <begin position="31"/>
        <end position="557"/>
    </location>
</feature>
<keyword evidence="9" id="KW-1185">Reference proteome</keyword>
<evidence type="ECO:0000256" key="4">
    <source>
        <dbReference type="ARBA" id="ARBA00022827"/>
    </source>
</evidence>
<evidence type="ECO:0000256" key="3">
    <source>
        <dbReference type="ARBA" id="ARBA00022630"/>
    </source>
</evidence>
<evidence type="ECO:0000313" key="9">
    <source>
        <dbReference type="Proteomes" id="UP000248311"/>
    </source>
</evidence>
<dbReference type="PROSITE" id="PS51387">
    <property type="entry name" value="FAD_PCMH"/>
    <property type="match status" value="1"/>
</dbReference>
<keyword evidence="4" id="KW-0274">FAD</keyword>
<dbReference type="InterPro" id="IPR016166">
    <property type="entry name" value="FAD-bd_PCMH"/>
</dbReference>
<dbReference type="PANTHER" id="PTHR42973">
    <property type="entry name" value="BINDING OXIDOREDUCTASE, PUTATIVE (AFU_ORTHOLOGUE AFUA_1G17690)-RELATED"/>
    <property type="match status" value="1"/>
</dbReference>
<dbReference type="Gene3D" id="3.40.462.20">
    <property type="match status" value="1"/>
</dbReference>
<comment type="cofactor">
    <cofactor evidence="1">
        <name>FAD</name>
        <dbReference type="ChEBI" id="CHEBI:57692"/>
    </cofactor>
</comment>
<dbReference type="Pfam" id="PF01565">
    <property type="entry name" value="FAD_binding_4"/>
    <property type="match status" value="1"/>
</dbReference>
<dbReference type="PANTHER" id="PTHR42973:SF39">
    <property type="entry name" value="FAD-BINDING PCMH-TYPE DOMAIN-CONTAINING PROTEIN"/>
    <property type="match status" value="1"/>
</dbReference>
<dbReference type="InterPro" id="IPR006311">
    <property type="entry name" value="TAT_signal"/>
</dbReference>
<name>A0A318T354_9RHOB</name>
<accession>A0A318T354</accession>
<dbReference type="NCBIfam" id="TIGR01409">
    <property type="entry name" value="TAT_signal_seq"/>
    <property type="match status" value="1"/>
</dbReference>
<dbReference type="PROSITE" id="PS51318">
    <property type="entry name" value="TAT"/>
    <property type="match status" value="1"/>
</dbReference>